<dbReference type="InterPro" id="IPR007110">
    <property type="entry name" value="Ig-like_dom"/>
</dbReference>
<keyword evidence="1" id="KW-0472">Membrane</keyword>
<dbReference type="SUPFAM" id="SSF48726">
    <property type="entry name" value="Immunoglobulin"/>
    <property type="match status" value="1"/>
</dbReference>
<protein>
    <recommendedName>
        <fullName evidence="2">Ig-like domain-containing protein</fullName>
    </recommendedName>
</protein>
<evidence type="ECO:0000256" key="1">
    <source>
        <dbReference type="SAM" id="Phobius"/>
    </source>
</evidence>
<feature type="transmembrane region" description="Helical" evidence="1">
    <location>
        <begin position="100"/>
        <end position="123"/>
    </location>
</feature>
<sequence length="231" mass="25607">MSVSPSNVTVREGGSVTLICASNETGVEITWINIPSEKYIVRNYDQTSELTILSFKPNSNEMVLFMCQGSYGGRSVTRNVSLYPALDLQGRKQDYPWQRFLIASAVIFAALVCIVVPIISLLIRYRNKTNDDGATDTKRVTIATLTEKQNVNLSSTTYADTVKPESVETEEIRRVHTLVPTYYHTIVTDDATPVNTISSKPSALYDSCGYLIPHGGKSISHKNGIYQNTDQ</sequence>
<reference evidence="3" key="1">
    <citation type="submission" date="2021-10" db="EMBL/GenBank/DDBJ databases">
        <title>Tropical sea cucumber genome reveals ecological adaptation and Cuvierian tubules defense mechanism.</title>
        <authorList>
            <person name="Chen T."/>
        </authorList>
    </citation>
    <scope>NUCLEOTIDE SEQUENCE</scope>
    <source>
        <strain evidence="3">Nanhai2018</strain>
        <tissue evidence="3">Muscle</tissue>
    </source>
</reference>
<accession>A0A9Q1BDW5</accession>
<proteinExistence type="predicted"/>
<dbReference type="EMBL" id="JAIZAY010000021">
    <property type="protein sequence ID" value="KAJ8021798.1"/>
    <property type="molecule type" value="Genomic_DNA"/>
</dbReference>
<keyword evidence="1" id="KW-0812">Transmembrane</keyword>
<dbReference type="InterPro" id="IPR013783">
    <property type="entry name" value="Ig-like_fold"/>
</dbReference>
<feature type="domain" description="Ig-like" evidence="2">
    <location>
        <begin position="1"/>
        <end position="81"/>
    </location>
</feature>
<evidence type="ECO:0000313" key="3">
    <source>
        <dbReference type="EMBL" id="KAJ8021798.1"/>
    </source>
</evidence>
<dbReference type="Proteomes" id="UP001152320">
    <property type="component" value="Chromosome 21"/>
</dbReference>
<dbReference type="Gene3D" id="2.60.40.10">
    <property type="entry name" value="Immunoglobulins"/>
    <property type="match status" value="1"/>
</dbReference>
<organism evidence="3 4">
    <name type="scientific">Holothuria leucospilota</name>
    <name type="common">Black long sea cucumber</name>
    <name type="synonym">Mertensiothuria leucospilota</name>
    <dbReference type="NCBI Taxonomy" id="206669"/>
    <lineage>
        <taxon>Eukaryota</taxon>
        <taxon>Metazoa</taxon>
        <taxon>Echinodermata</taxon>
        <taxon>Eleutherozoa</taxon>
        <taxon>Echinozoa</taxon>
        <taxon>Holothuroidea</taxon>
        <taxon>Aspidochirotacea</taxon>
        <taxon>Aspidochirotida</taxon>
        <taxon>Holothuriidae</taxon>
        <taxon>Holothuria</taxon>
    </lineage>
</organism>
<evidence type="ECO:0000313" key="4">
    <source>
        <dbReference type="Proteomes" id="UP001152320"/>
    </source>
</evidence>
<dbReference type="SMART" id="SM00409">
    <property type="entry name" value="IG"/>
    <property type="match status" value="1"/>
</dbReference>
<name>A0A9Q1BDW5_HOLLE</name>
<keyword evidence="4" id="KW-1185">Reference proteome</keyword>
<gene>
    <name evidence="3" type="ORF">HOLleu_39095</name>
</gene>
<dbReference type="PROSITE" id="PS50835">
    <property type="entry name" value="IG_LIKE"/>
    <property type="match status" value="1"/>
</dbReference>
<dbReference type="InterPro" id="IPR003599">
    <property type="entry name" value="Ig_sub"/>
</dbReference>
<keyword evidence="1" id="KW-1133">Transmembrane helix</keyword>
<evidence type="ECO:0000259" key="2">
    <source>
        <dbReference type="PROSITE" id="PS50835"/>
    </source>
</evidence>
<comment type="caution">
    <text evidence="3">The sequence shown here is derived from an EMBL/GenBank/DDBJ whole genome shotgun (WGS) entry which is preliminary data.</text>
</comment>
<dbReference type="AlphaFoldDB" id="A0A9Q1BDW5"/>
<dbReference type="InterPro" id="IPR036179">
    <property type="entry name" value="Ig-like_dom_sf"/>
</dbReference>